<dbReference type="STRING" id="485916.Dtox_3826"/>
<dbReference type="InterPro" id="IPR020845">
    <property type="entry name" value="AMP-binding_CS"/>
</dbReference>
<evidence type="ECO:0000313" key="3">
    <source>
        <dbReference type="EMBL" id="ACV64530.1"/>
    </source>
</evidence>
<dbReference type="PANTHER" id="PTHR43201:SF8">
    <property type="entry name" value="ACYL-COA SYNTHETASE FAMILY MEMBER 3"/>
    <property type="match status" value="1"/>
</dbReference>
<proteinExistence type="inferred from homology"/>
<dbReference type="eggNOG" id="COG0204">
    <property type="taxonomic scope" value="Bacteria"/>
</dbReference>
<protein>
    <submittedName>
        <fullName evidence="3">AMP-dependent synthetase and ligase</fullName>
    </submittedName>
</protein>
<dbReference type="GO" id="GO:0031956">
    <property type="term" value="F:medium-chain fatty acid-CoA ligase activity"/>
    <property type="evidence" value="ECO:0007669"/>
    <property type="project" value="TreeGrafter"/>
</dbReference>
<keyword evidence="3" id="KW-0436">Ligase</keyword>
<dbReference type="SUPFAM" id="SSF56801">
    <property type="entry name" value="Acetyl-CoA synthetase-like"/>
    <property type="match status" value="1"/>
</dbReference>
<dbReference type="InterPro" id="IPR000873">
    <property type="entry name" value="AMP-dep_synth/lig_dom"/>
</dbReference>
<name>C8VXD4_DESAS</name>
<dbReference type="InterPro" id="IPR002123">
    <property type="entry name" value="Plipid/glycerol_acylTrfase"/>
</dbReference>
<dbReference type="eggNOG" id="COG0318">
    <property type="taxonomic scope" value="Bacteria"/>
</dbReference>
<accession>C8VXD4</accession>
<reference evidence="3 4" key="1">
    <citation type="journal article" date="2009" name="Stand. Genomic Sci.">
        <title>Complete genome sequence of Desulfotomaculum acetoxidans type strain (5575).</title>
        <authorList>
            <person name="Spring S."/>
            <person name="Lapidus A."/>
            <person name="Schroder M."/>
            <person name="Gleim D."/>
            <person name="Sims D."/>
            <person name="Meincke L."/>
            <person name="Glavina Del Rio T."/>
            <person name="Tice H."/>
            <person name="Copeland A."/>
            <person name="Cheng J.F."/>
            <person name="Lucas S."/>
            <person name="Chen F."/>
            <person name="Nolan M."/>
            <person name="Bruce D."/>
            <person name="Goodwin L."/>
            <person name="Pitluck S."/>
            <person name="Ivanova N."/>
            <person name="Mavromatis K."/>
            <person name="Mikhailova N."/>
            <person name="Pati A."/>
            <person name="Chen A."/>
            <person name="Palaniappan K."/>
            <person name="Land M."/>
            <person name="Hauser L."/>
            <person name="Chang Y.J."/>
            <person name="Jeffries C.D."/>
            <person name="Chain P."/>
            <person name="Saunders E."/>
            <person name="Brettin T."/>
            <person name="Detter J.C."/>
            <person name="Goker M."/>
            <person name="Bristow J."/>
            <person name="Eisen J.A."/>
            <person name="Markowitz V."/>
            <person name="Hugenholtz P."/>
            <person name="Kyrpides N.C."/>
            <person name="Klenk H.P."/>
            <person name="Han C."/>
        </authorList>
    </citation>
    <scope>NUCLEOTIDE SEQUENCE [LARGE SCALE GENOMIC DNA]</scope>
    <source>
        <strain evidence="4">ATCC 49208 / DSM 771 / VKM B-1644</strain>
    </source>
</reference>
<evidence type="ECO:0000313" key="4">
    <source>
        <dbReference type="Proteomes" id="UP000002217"/>
    </source>
</evidence>
<keyword evidence="4" id="KW-1185">Reference proteome</keyword>
<sequence length="700" mass="77997">MRRLLQIIFKLLFRLRLVNFENLQFNGPSVIIPNHVSFIDPVILYLFLPREVVFVVNTHIAKRFAFVLRFCHHVDVDPLNPYSLKKIAAIVKTGTPVVLFPEGRITVTGGLMKVYDGIGFIAQKTGAALYPLIFTGLEYSKSSRVRDKLKSRWFPRVRLFADQPVKLKADETKTSRMQKRELSNKILQTMQQSLFRAKYEEKVNLFNNLLQAAQTNGTGSIIAEDMGQKISYRNLLIGSYVLAKKLSGLLKDENIGVLLPNSIGHVVTLFSLFFNGKTPAVLNFSAGVKNNLDCAETAGIGVVLTSRVFIEKGDLNDLAEALAKKYNVIYLEDIKKQIGFSDKLNGLIKYLVKAKAQKPTGRVILFTSGSESKPKGVVLSHSNIAANIRQVSCVIDFTPKDRIFNALPMFHSFGLTAGTMLPLLSGVEVFLYPSPLHYKIIPELCYEKRATVIFGTSTFLASYGKYAHPYDFFSLRLVLAGAEKLKEDTRALWQDKFGIRILEGYGTTETAPVLSLNTPLFYKEGTVGRLLPGVSWQLEIVEGIEGGGSLLVQGPNVMEGYLLHGVGFVPAPVWYNCGDVVSIDREGFVAVKSRLKRFAKVSGEMVSLNLVEELAEKCFGIAGQAAVNMPDSRKGEKIILYTSDKKATRQQLRDYLARSHQSMLLMPAEVEYIEKLPLLGSGKTDYVALKQVAEKRNLKD</sequence>
<organism evidence="3 4">
    <name type="scientific">Desulfofarcimen acetoxidans (strain ATCC 49208 / DSM 771 / KCTC 5769 / VKM B-1644 / 5575)</name>
    <name type="common">Desulfotomaculum acetoxidans</name>
    <dbReference type="NCBI Taxonomy" id="485916"/>
    <lineage>
        <taxon>Bacteria</taxon>
        <taxon>Bacillati</taxon>
        <taxon>Bacillota</taxon>
        <taxon>Clostridia</taxon>
        <taxon>Eubacteriales</taxon>
        <taxon>Peptococcaceae</taxon>
        <taxon>Desulfofarcimen</taxon>
    </lineage>
</organism>
<dbReference type="SUPFAM" id="SSF69593">
    <property type="entry name" value="Glycerol-3-phosphate (1)-acyltransferase"/>
    <property type="match status" value="1"/>
</dbReference>
<evidence type="ECO:0000259" key="2">
    <source>
        <dbReference type="SMART" id="SM00563"/>
    </source>
</evidence>
<dbReference type="InterPro" id="IPR042099">
    <property type="entry name" value="ANL_N_sf"/>
</dbReference>
<dbReference type="CDD" id="cd07989">
    <property type="entry name" value="LPLAT_AGPAT-like"/>
    <property type="match status" value="1"/>
</dbReference>
<dbReference type="GO" id="GO:0016746">
    <property type="term" value="F:acyltransferase activity"/>
    <property type="evidence" value="ECO:0007669"/>
    <property type="project" value="InterPro"/>
</dbReference>
<dbReference type="PANTHER" id="PTHR43201">
    <property type="entry name" value="ACYL-COA SYNTHETASE"/>
    <property type="match status" value="1"/>
</dbReference>
<dbReference type="Pfam" id="PF01553">
    <property type="entry name" value="Acyltransferase"/>
    <property type="match status" value="1"/>
</dbReference>
<dbReference type="SMART" id="SM00563">
    <property type="entry name" value="PlsC"/>
    <property type="match status" value="1"/>
</dbReference>
<dbReference type="KEGG" id="dae:Dtox_3826"/>
<dbReference type="EMBL" id="CP001720">
    <property type="protein sequence ID" value="ACV64530.1"/>
    <property type="molecule type" value="Genomic_DNA"/>
</dbReference>
<dbReference type="InterPro" id="IPR045851">
    <property type="entry name" value="AMP-bd_C_sf"/>
</dbReference>
<dbReference type="Gene3D" id="3.30.300.30">
    <property type="match status" value="1"/>
</dbReference>
<comment type="similarity">
    <text evidence="1">Belongs to the ATP-dependent AMP-binding enzyme family.</text>
</comment>
<dbReference type="PROSITE" id="PS00455">
    <property type="entry name" value="AMP_BINDING"/>
    <property type="match status" value="1"/>
</dbReference>
<dbReference type="RefSeq" id="WP_015759212.1">
    <property type="nucleotide sequence ID" value="NC_013216.1"/>
</dbReference>
<dbReference type="GO" id="GO:0006631">
    <property type="term" value="P:fatty acid metabolic process"/>
    <property type="evidence" value="ECO:0007669"/>
    <property type="project" value="TreeGrafter"/>
</dbReference>
<dbReference type="Gene3D" id="3.40.50.12780">
    <property type="entry name" value="N-terminal domain of ligase-like"/>
    <property type="match status" value="1"/>
</dbReference>
<dbReference type="Pfam" id="PF00501">
    <property type="entry name" value="AMP-binding"/>
    <property type="match status" value="1"/>
</dbReference>
<evidence type="ECO:0000256" key="1">
    <source>
        <dbReference type="ARBA" id="ARBA00006432"/>
    </source>
</evidence>
<dbReference type="HOGENOM" id="CLU_000022_59_8_9"/>
<feature type="domain" description="Phospholipid/glycerol acyltransferase" evidence="2">
    <location>
        <begin position="29"/>
        <end position="137"/>
    </location>
</feature>
<dbReference type="AlphaFoldDB" id="C8VXD4"/>
<dbReference type="OrthoDB" id="9778383at2"/>
<gene>
    <name evidence="3" type="ordered locus">Dtox_3826</name>
</gene>
<dbReference type="Proteomes" id="UP000002217">
    <property type="component" value="Chromosome"/>
</dbReference>